<dbReference type="SMR" id="A0A482WG42"/>
<dbReference type="InterPro" id="IPR050125">
    <property type="entry name" value="GPCR_opsins"/>
</dbReference>
<organism evidence="14 15">
    <name type="scientific">Laodelphax striatellus</name>
    <name type="common">Small brown planthopper</name>
    <name type="synonym">Delphax striatella</name>
    <dbReference type="NCBI Taxonomy" id="195883"/>
    <lineage>
        <taxon>Eukaryota</taxon>
        <taxon>Metazoa</taxon>
        <taxon>Ecdysozoa</taxon>
        <taxon>Arthropoda</taxon>
        <taxon>Hexapoda</taxon>
        <taxon>Insecta</taxon>
        <taxon>Pterygota</taxon>
        <taxon>Neoptera</taxon>
        <taxon>Paraneoptera</taxon>
        <taxon>Hemiptera</taxon>
        <taxon>Auchenorrhyncha</taxon>
        <taxon>Fulgoroidea</taxon>
        <taxon>Delphacidae</taxon>
        <taxon>Criomorphinae</taxon>
        <taxon>Laodelphax</taxon>
    </lineage>
</organism>
<comment type="caution">
    <text evidence="14">The sequence shown here is derived from an EMBL/GenBank/DDBJ whole genome shotgun (WGS) entry which is preliminary data.</text>
</comment>
<dbReference type="GO" id="GO:0016020">
    <property type="term" value="C:membrane"/>
    <property type="evidence" value="ECO:0007669"/>
    <property type="project" value="UniProtKB-SubCell"/>
</dbReference>
<evidence type="ECO:0000256" key="4">
    <source>
        <dbReference type="ARBA" id="ARBA00022989"/>
    </source>
</evidence>
<keyword evidence="5" id="KW-0297">G-protein coupled receptor</keyword>
<keyword evidence="4 12" id="KW-1133">Transmembrane helix</keyword>
<dbReference type="Proteomes" id="UP000291343">
    <property type="component" value="Unassembled WGS sequence"/>
</dbReference>
<evidence type="ECO:0000313" key="14">
    <source>
        <dbReference type="EMBL" id="RZF32438.1"/>
    </source>
</evidence>
<dbReference type="EMBL" id="QKKF02037264">
    <property type="protein sequence ID" value="RZF32438.1"/>
    <property type="molecule type" value="Genomic_DNA"/>
</dbReference>
<dbReference type="GO" id="GO:0007601">
    <property type="term" value="P:visual perception"/>
    <property type="evidence" value="ECO:0007669"/>
    <property type="project" value="UniProtKB-KW"/>
</dbReference>
<evidence type="ECO:0000256" key="5">
    <source>
        <dbReference type="ARBA" id="ARBA00023040"/>
    </source>
</evidence>
<keyword evidence="9" id="KW-0807">Transducer</keyword>
<proteinExistence type="inferred from homology"/>
<gene>
    <name evidence="14" type="ORF">LSTR_LSTR001902</name>
</gene>
<dbReference type="PROSITE" id="PS50262">
    <property type="entry name" value="G_PROTEIN_RECEP_F1_2"/>
    <property type="match status" value="1"/>
</dbReference>
<feature type="region of interest" description="Disordered" evidence="11">
    <location>
        <begin position="342"/>
        <end position="375"/>
    </location>
</feature>
<evidence type="ECO:0000256" key="1">
    <source>
        <dbReference type="ARBA" id="ARBA00004141"/>
    </source>
</evidence>
<evidence type="ECO:0000256" key="9">
    <source>
        <dbReference type="ARBA" id="ARBA00023224"/>
    </source>
</evidence>
<dbReference type="OrthoDB" id="5984709at2759"/>
<feature type="transmembrane region" description="Helical" evidence="12">
    <location>
        <begin position="237"/>
        <end position="257"/>
    </location>
</feature>
<evidence type="ECO:0000313" key="15">
    <source>
        <dbReference type="Proteomes" id="UP000291343"/>
    </source>
</evidence>
<keyword evidence="7" id="KW-0675">Receptor</keyword>
<keyword evidence="10" id="KW-0716">Sensory transduction</keyword>
<dbReference type="AlphaFoldDB" id="A0A482WG42"/>
<protein>
    <recommendedName>
        <fullName evidence="13">G-protein coupled receptors family 1 profile domain-containing protein</fullName>
    </recommendedName>
</protein>
<evidence type="ECO:0000256" key="7">
    <source>
        <dbReference type="ARBA" id="ARBA00023170"/>
    </source>
</evidence>
<keyword evidence="3 12" id="KW-0812">Transmembrane</keyword>
<feature type="compositionally biased region" description="Polar residues" evidence="11">
    <location>
        <begin position="350"/>
        <end position="360"/>
    </location>
</feature>
<feature type="transmembrane region" description="Helical" evidence="12">
    <location>
        <begin position="30"/>
        <end position="51"/>
    </location>
</feature>
<evidence type="ECO:0000256" key="10">
    <source>
        <dbReference type="ARBA" id="ARBA00023305"/>
    </source>
</evidence>
<feature type="transmembrane region" description="Helical" evidence="12">
    <location>
        <begin position="148"/>
        <end position="170"/>
    </location>
</feature>
<dbReference type="InParanoid" id="A0A482WG42"/>
<evidence type="ECO:0000256" key="3">
    <source>
        <dbReference type="ARBA" id="ARBA00022692"/>
    </source>
</evidence>
<feature type="transmembrane region" description="Helical" evidence="12">
    <location>
        <begin position="72"/>
        <end position="94"/>
    </location>
</feature>
<keyword evidence="6 12" id="KW-0472">Membrane</keyword>
<evidence type="ECO:0000256" key="11">
    <source>
        <dbReference type="SAM" id="MobiDB-lite"/>
    </source>
</evidence>
<evidence type="ECO:0000256" key="2">
    <source>
        <dbReference type="ARBA" id="ARBA00010663"/>
    </source>
</evidence>
<dbReference type="CDD" id="cd00637">
    <property type="entry name" value="7tm_classA_rhodopsin-like"/>
    <property type="match status" value="1"/>
</dbReference>
<keyword evidence="15" id="KW-1185">Reference proteome</keyword>
<dbReference type="Gene3D" id="1.20.1070.10">
    <property type="entry name" value="Rhodopsin 7-helix transmembrane proteins"/>
    <property type="match status" value="1"/>
</dbReference>
<evidence type="ECO:0000256" key="8">
    <source>
        <dbReference type="ARBA" id="ARBA00023180"/>
    </source>
</evidence>
<feature type="transmembrane region" description="Helical" evidence="12">
    <location>
        <begin position="106"/>
        <end position="128"/>
    </location>
</feature>
<dbReference type="STRING" id="195883.A0A482WG42"/>
<feature type="transmembrane region" description="Helical" evidence="12">
    <location>
        <begin position="182"/>
        <end position="205"/>
    </location>
</feature>
<dbReference type="PANTHER" id="PTHR24240">
    <property type="entry name" value="OPSIN"/>
    <property type="match status" value="1"/>
</dbReference>
<feature type="domain" description="G-protein coupled receptors family 1 profile" evidence="13">
    <location>
        <begin position="46"/>
        <end position="285"/>
    </location>
</feature>
<sequence length="375" mass="41427">MGFNSTDYSAGVGTETIISPVTLSSDWSRVARLLLVVGLAVIGSVGNVYMVSAGMIEEHLKKKGNILLVNTALADLLITGLVMPASATVILAGLHDSPPVCTFQWFLASLCWLVTVLTILATAIENYARICFSADSYAPAFTSTRITIAVLAIWLLSGCAVTAQVTYNLGPDYCTRKFSGTFSYQVTVAILFVILPTILTSGFYLRTTLHVRQTKSDPSFKPPITFSWDYSLMKTNFYSFIVFLIFWLPFGVILGIGNIQKINPRTFYNLAWLALSKSCINNFLYCITNRHFRNAYVNLFHYCCCKTTVAFSRRSRAEPSRPTGDVRVHIIPGYNMYSYTSPQRARETGKTSAGKRSTGTARGAGRSNGRDVYQL</sequence>
<evidence type="ECO:0000256" key="6">
    <source>
        <dbReference type="ARBA" id="ARBA00023136"/>
    </source>
</evidence>
<dbReference type="InterPro" id="IPR017452">
    <property type="entry name" value="GPCR_Rhodpsn_7TM"/>
</dbReference>
<dbReference type="InterPro" id="IPR000276">
    <property type="entry name" value="GPCR_Rhodpsn"/>
</dbReference>
<dbReference type="PRINTS" id="PR00237">
    <property type="entry name" value="GPCRRHODOPSN"/>
</dbReference>
<keyword evidence="10" id="KW-0844">Vision</keyword>
<keyword evidence="8" id="KW-0325">Glycoprotein</keyword>
<comment type="similarity">
    <text evidence="2">Belongs to the G-protein coupled receptor 1 family.</text>
</comment>
<dbReference type="SUPFAM" id="SSF81321">
    <property type="entry name" value="Family A G protein-coupled receptor-like"/>
    <property type="match status" value="1"/>
</dbReference>
<dbReference type="Pfam" id="PF00001">
    <property type="entry name" value="7tm_1"/>
    <property type="match status" value="1"/>
</dbReference>
<evidence type="ECO:0000256" key="12">
    <source>
        <dbReference type="SAM" id="Phobius"/>
    </source>
</evidence>
<reference evidence="14 15" key="1">
    <citation type="journal article" date="2017" name="Gigascience">
        <title>Genome sequence of the small brown planthopper, Laodelphax striatellus.</title>
        <authorList>
            <person name="Zhu J."/>
            <person name="Jiang F."/>
            <person name="Wang X."/>
            <person name="Yang P."/>
            <person name="Bao Y."/>
            <person name="Zhao W."/>
            <person name="Wang W."/>
            <person name="Lu H."/>
            <person name="Wang Q."/>
            <person name="Cui N."/>
            <person name="Li J."/>
            <person name="Chen X."/>
            <person name="Luo L."/>
            <person name="Yu J."/>
            <person name="Kang L."/>
            <person name="Cui F."/>
        </authorList>
    </citation>
    <scope>NUCLEOTIDE SEQUENCE [LARGE SCALE GENOMIC DNA]</scope>
    <source>
        <strain evidence="14">Lst14</strain>
    </source>
</reference>
<dbReference type="SMART" id="SM01381">
    <property type="entry name" value="7TM_GPCR_Srsx"/>
    <property type="match status" value="1"/>
</dbReference>
<evidence type="ECO:0000259" key="13">
    <source>
        <dbReference type="PROSITE" id="PS50262"/>
    </source>
</evidence>
<name>A0A482WG42_LAOST</name>
<comment type="subcellular location">
    <subcellularLocation>
        <location evidence="1">Membrane</location>
        <topology evidence="1">Multi-pass membrane protein</topology>
    </subcellularLocation>
</comment>
<accession>A0A482WG42</accession>
<dbReference type="GO" id="GO:0004930">
    <property type="term" value="F:G protein-coupled receptor activity"/>
    <property type="evidence" value="ECO:0007669"/>
    <property type="project" value="UniProtKB-KW"/>
</dbReference>